<dbReference type="EMBL" id="JBGMDY010000006">
    <property type="protein sequence ID" value="KAL2331333.1"/>
    <property type="molecule type" value="Genomic_DNA"/>
</dbReference>
<reference evidence="2 3" key="1">
    <citation type="submission" date="2024-08" db="EMBL/GenBank/DDBJ databases">
        <title>Insights into the chromosomal genome structure of Flemingia macrophylla.</title>
        <authorList>
            <person name="Ding Y."/>
            <person name="Zhao Y."/>
            <person name="Bi W."/>
            <person name="Wu M."/>
            <person name="Zhao G."/>
            <person name="Gong Y."/>
            <person name="Li W."/>
            <person name="Zhang P."/>
        </authorList>
    </citation>
    <scope>NUCLEOTIDE SEQUENCE [LARGE SCALE GENOMIC DNA]</scope>
    <source>
        <strain evidence="2">DYQJB</strain>
        <tissue evidence="2">Leaf</tissue>
    </source>
</reference>
<name>A0ABD1M6C1_9FABA</name>
<evidence type="ECO:0000256" key="1">
    <source>
        <dbReference type="SAM" id="MobiDB-lite"/>
    </source>
</evidence>
<comment type="caution">
    <text evidence="2">The sequence shown here is derived from an EMBL/GenBank/DDBJ whole genome shotgun (WGS) entry which is preliminary data.</text>
</comment>
<organism evidence="2 3">
    <name type="scientific">Flemingia macrophylla</name>
    <dbReference type="NCBI Taxonomy" id="520843"/>
    <lineage>
        <taxon>Eukaryota</taxon>
        <taxon>Viridiplantae</taxon>
        <taxon>Streptophyta</taxon>
        <taxon>Embryophyta</taxon>
        <taxon>Tracheophyta</taxon>
        <taxon>Spermatophyta</taxon>
        <taxon>Magnoliopsida</taxon>
        <taxon>eudicotyledons</taxon>
        <taxon>Gunneridae</taxon>
        <taxon>Pentapetalae</taxon>
        <taxon>rosids</taxon>
        <taxon>fabids</taxon>
        <taxon>Fabales</taxon>
        <taxon>Fabaceae</taxon>
        <taxon>Papilionoideae</taxon>
        <taxon>50 kb inversion clade</taxon>
        <taxon>NPAAA clade</taxon>
        <taxon>indigoferoid/millettioid clade</taxon>
        <taxon>Phaseoleae</taxon>
        <taxon>Flemingia</taxon>
    </lineage>
</organism>
<accession>A0ABD1M6C1</accession>
<gene>
    <name evidence="2" type="ORF">Fmac_018914</name>
</gene>
<protein>
    <submittedName>
        <fullName evidence="2">Uncharacterized protein</fullName>
    </submittedName>
</protein>
<sequence>MPISTVPTKLQTLPKRHKFRMHVVTLANTPIETEEQPAISIHGLHSRLPLDPVQPSGSWRVNSGGASIGPQNKSSQGSVWGRTSFTLNS</sequence>
<feature type="region of interest" description="Disordered" evidence="1">
    <location>
        <begin position="57"/>
        <end position="89"/>
    </location>
</feature>
<dbReference type="Proteomes" id="UP001603857">
    <property type="component" value="Unassembled WGS sequence"/>
</dbReference>
<evidence type="ECO:0000313" key="3">
    <source>
        <dbReference type="Proteomes" id="UP001603857"/>
    </source>
</evidence>
<dbReference type="AlphaFoldDB" id="A0ABD1M6C1"/>
<keyword evidence="3" id="KW-1185">Reference proteome</keyword>
<proteinExistence type="predicted"/>
<evidence type="ECO:0000313" key="2">
    <source>
        <dbReference type="EMBL" id="KAL2331333.1"/>
    </source>
</evidence>